<feature type="transmembrane region" description="Helical" evidence="1">
    <location>
        <begin position="12"/>
        <end position="32"/>
    </location>
</feature>
<evidence type="ECO:0008006" key="4">
    <source>
        <dbReference type="Google" id="ProtNLM"/>
    </source>
</evidence>
<evidence type="ECO:0000313" key="3">
    <source>
        <dbReference type="Proteomes" id="UP001268089"/>
    </source>
</evidence>
<organism evidence="2 3">
    <name type="scientific">Rhodoferax saidenbachensis</name>
    <dbReference type="NCBI Taxonomy" id="1484693"/>
    <lineage>
        <taxon>Bacteria</taxon>
        <taxon>Pseudomonadati</taxon>
        <taxon>Pseudomonadota</taxon>
        <taxon>Betaproteobacteria</taxon>
        <taxon>Burkholderiales</taxon>
        <taxon>Comamonadaceae</taxon>
        <taxon>Rhodoferax</taxon>
    </lineage>
</organism>
<evidence type="ECO:0000313" key="2">
    <source>
        <dbReference type="EMBL" id="MDR7308747.1"/>
    </source>
</evidence>
<accession>A0ABU1ZT66</accession>
<dbReference type="Proteomes" id="UP001268089">
    <property type="component" value="Unassembled WGS sequence"/>
</dbReference>
<keyword evidence="3" id="KW-1185">Reference proteome</keyword>
<dbReference type="EMBL" id="JAVDXO010000014">
    <property type="protein sequence ID" value="MDR7308747.1"/>
    <property type="molecule type" value="Genomic_DNA"/>
</dbReference>
<comment type="caution">
    <text evidence="2">The sequence shown here is derived from an EMBL/GenBank/DDBJ whole genome shotgun (WGS) entry which is preliminary data.</text>
</comment>
<sequence>MAEFMRSETVVSFSLLIAVLLFVVILFALFHIRKRYQGLEMQIKKYGVSNRLFIGLEAALSQLHVLEKIHLLNVHQKLAHEVEELLGALWIDIEKILGQFASVNYVGKQNFSVLSVRGGFDLYKQMQHDFIHHSKLGDKAFAQHMLNSQGRDLREGLESVLKSGRENNFKHLFAEYKINGALDFVWTVYPVLLIFLSFATFVGMYAFH</sequence>
<reference evidence="2 3" key="1">
    <citation type="submission" date="2023-07" db="EMBL/GenBank/DDBJ databases">
        <title>Sorghum-associated microbial communities from plants grown in Nebraska, USA.</title>
        <authorList>
            <person name="Schachtman D."/>
        </authorList>
    </citation>
    <scope>NUCLEOTIDE SEQUENCE [LARGE SCALE GENOMIC DNA]</scope>
    <source>
        <strain evidence="2 3">BE308</strain>
    </source>
</reference>
<evidence type="ECO:0000256" key="1">
    <source>
        <dbReference type="SAM" id="Phobius"/>
    </source>
</evidence>
<gene>
    <name evidence="2" type="ORF">J2X15_004069</name>
</gene>
<keyword evidence="1" id="KW-0472">Membrane</keyword>
<protein>
    <recommendedName>
        <fullName evidence="4">Type II secretion system protein GspF domain-containing protein</fullName>
    </recommendedName>
</protein>
<proteinExistence type="predicted"/>
<name>A0ABU1ZT66_9BURK</name>
<keyword evidence="1" id="KW-0812">Transmembrane</keyword>
<feature type="transmembrane region" description="Helical" evidence="1">
    <location>
        <begin position="184"/>
        <end position="207"/>
    </location>
</feature>
<keyword evidence="1" id="KW-1133">Transmembrane helix</keyword>
<dbReference type="RefSeq" id="WP_310346536.1">
    <property type="nucleotide sequence ID" value="NZ_JAVDXO010000014.1"/>
</dbReference>